<gene>
    <name evidence="2" type="ORF">FOL47_003988</name>
</gene>
<evidence type="ECO:0000313" key="3">
    <source>
        <dbReference type="Proteomes" id="UP000591131"/>
    </source>
</evidence>
<evidence type="ECO:0000256" key="1">
    <source>
        <dbReference type="SAM" id="MobiDB-lite"/>
    </source>
</evidence>
<evidence type="ECO:0000313" key="2">
    <source>
        <dbReference type="EMBL" id="KAF4676991.1"/>
    </source>
</evidence>
<dbReference type="AlphaFoldDB" id="A0A7J6N1P6"/>
<name>A0A7J6N1P6_PERCH</name>
<feature type="compositionally biased region" description="Basic and acidic residues" evidence="1">
    <location>
        <begin position="16"/>
        <end position="26"/>
    </location>
</feature>
<keyword evidence="3" id="KW-1185">Reference proteome</keyword>
<feature type="region of interest" description="Disordered" evidence="1">
    <location>
        <begin position="1"/>
        <end position="45"/>
    </location>
</feature>
<proteinExistence type="predicted"/>
<dbReference type="Proteomes" id="UP000591131">
    <property type="component" value="Unassembled WGS sequence"/>
</dbReference>
<sequence length="694" mass="77931">MATTTSTSTGEATFVEDVKKRPDRTDSVLSGARTPSTVGDLTPGFRGRLDSSDPFWGLEFTEEMALAAMKKEMKKRVWPDSRVHTDGSAKQRTWRLDPTDFDMGHMFAAGEDTDGYVMKFGDFDMEYFFEDPNPPPEAMPLSWNMWEIELFGPIREDVKGMFKPEPVHDVERFVDHGHDYDTIDESELSDFWECWEISPVVHVGVVEAVLELLKDPVYVLTIDQSVLKGAEWLSLIRIHPVVEYPIILSQTSSCLHPQNLLETARAQQPALGCQGILPLLAGGIMQARLKALLSRLTRHEIVEADPRVQEESIRKWLWKACLDKSLTEAWPPTKWLGPLEMLYVEAQAVFVRDLGAIAGLLKAQHISGRTTADVNACPGLAVARAAVASRVLLVEGSEMLNMLDDDVSSMAQEVATLIVLSAMDTKWPYQQQPETVDDAAEVFFSHRFEREPWVPLSRLSAAFCHSGNSPLVPRQWRLKEPSQYALLAERLSKAIEAGKVYVGPRYLPPSYTLQDRVRSSLDYLSWCLAHQPQRSVPPREALSPLASWWDYIGLRLADLVWGIRDLMRLHQPGVLVHAYWLHKWSSAPKPLPKPSVYGGDAFAWKRPGRAGCETLALRMPAPPYRTVIDAVGSAAAVPVDHLASYLELRSNDIAQSWRSYRALNRYAELTAVFAKWLVVLGLLHSTVPSINMLP</sequence>
<protein>
    <submittedName>
        <fullName evidence="2">Uncharacterized protein</fullName>
    </submittedName>
</protein>
<comment type="caution">
    <text evidence="2">The sequence shown here is derived from an EMBL/GenBank/DDBJ whole genome shotgun (WGS) entry which is preliminary data.</text>
</comment>
<reference evidence="2 3" key="1">
    <citation type="submission" date="2020-04" db="EMBL/GenBank/DDBJ databases">
        <title>Perkinsus chesapeaki whole genome sequence.</title>
        <authorList>
            <person name="Bogema D.R."/>
        </authorList>
    </citation>
    <scope>NUCLEOTIDE SEQUENCE [LARGE SCALE GENOMIC DNA]</scope>
    <source>
        <strain evidence="2">ATCC PRA-425</strain>
    </source>
</reference>
<dbReference type="OrthoDB" id="447788at2759"/>
<organism evidence="2 3">
    <name type="scientific">Perkinsus chesapeaki</name>
    <name type="common">Clam parasite</name>
    <name type="synonym">Perkinsus andrewsi</name>
    <dbReference type="NCBI Taxonomy" id="330153"/>
    <lineage>
        <taxon>Eukaryota</taxon>
        <taxon>Sar</taxon>
        <taxon>Alveolata</taxon>
        <taxon>Perkinsozoa</taxon>
        <taxon>Perkinsea</taxon>
        <taxon>Perkinsida</taxon>
        <taxon>Perkinsidae</taxon>
        <taxon>Perkinsus</taxon>
    </lineage>
</organism>
<dbReference type="EMBL" id="JAAPAO010000023">
    <property type="protein sequence ID" value="KAF4676991.1"/>
    <property type="molecule type" value="Genomic_DNA"/>
</dbReference>
<accession>A0A7J6N1P6</accession>